<feature type="domain" description="DUF5671" evidence="2">
    <location>
        <begin position="11"/>
        <end position="133"/>
    </location>
</feature>
<feature type="domain" description="DUF5671" evidence="2">
    <location>
        <begin position="303"/>
        <end position="439"/>
    </location>
</feature>
<keyword evidence="1" id="KW-0472">Membrane</keyword>
<dbReference type="EMBL" id="FNGP01000003">
    <property type="protein sequence ID" value="SDL55575.1"/>
    <property type="molecule type" value="Genomic_DNA"/>
</dbReference>
<feature type="transmembrane region" description="Helical" evidence="1">
    <location>
        <begin position="12"/>
        <end position="30"/>
    </location>
</feature>
<feature type="transmembrane region" description="Helical" evidence="1">
    <location>
        <begin position="385"/>
        <end position="411"/>
    </location>
</feature>
<feature type="transmembrane region" description="Helical" evidence="1">
    <location>
        <begin position="341"/>
        <end position="364"/>
    </location>
</feature>
<accession>A0A1G9L1V8</accession>
<gene>
    <name evidence="3" type="ORF">SAMN04488242_1931</name>
</gene>
<keyword evidence="4" id="KW-1185">Reference proteome</keyword>
<feature type="transmembrane region" description="Helical" evidence="1">
    <location>
        <begin position="124"/>
        <end position="142"/>
    </location>
</feature>
<proteinExistence type="predicted"/>
<evidence type="ECO:0000256" key="1">
    <source>
        <dbReference type="SAM" id="Phobius"/>
    </source>
</evidence>
<feature type="transmembrane region" description="Helical" evidence="1">
    <location>
        <begin position="269"/>
        <end position="288"/>
    </location>
</feature>
<dbReference type="AlphaFoldDB" id="A0A1G9L1V8"/>
<dbReference type="InterPro" id="IPR043728">
    <property type="entry name" value="DUF5671"/>
</dbReference>
<feature type="transmembrane region" description="Helical" evidence="1">
    <location>
        <begin position="154"/>
        <end position="174"/>
    </location>
</feature>
<evidence type="ECO:0000313" key="3">
    <source>
        <dbReference type="EMBL" id="SDL55575.1"/>
    </source>
</evidence>
<feature type="transmembrane region" description="Helical" evidence="1">
    <location>
        <begin position="308"/>
        <end position="329"/>
    </location>
</feature>
<feature type="transmembrane region" description="Helical" evidence="1">
    <location>
        <begin position="426"/>
        <end position="446"/>
    </location>
</feature>
<feature type="transmembrane region" description="Helical" evidence="1">
    <location>
        <begin position="194"/>
        <end position="213"/>
    </location>
</feature>
<evidence type="ECO:0000259" key="2">
    <source>
        <dbReference type="Pfam" id="PF18920"/>
    </source>
</evidence>
<feature type="transmembrane region" description="Helical" evidence="1">
    <location>
        <begin position="225"/>
        <end position="249"/>
    </location>
</feature>
<organism evidence="3 4">
    <name type="scientific">Tessaracoccus oleiagri</name>
    <dbReference type="NCBI Taxonomy" id="686624"/>
    <lineage>
        <taxon>Bacteria</taxon>
        <taxon>Bacillati</taxon>
        <taxon>Actinomycetota</taxon>
        <taxon>Actinomycetes</taxon>
        <taxon>Propionibacteriales</taxon>
        <taxon>Propionibacteriaceae</taxon>
        <taxon>Tessaracoccus</taxon>
    </lineage>
</organism>
<dbReference type="RefSeq" id="WP_093251438.1">
    <property type="nucleotide sequence ID" value="NZ_FNGP01000003.1"/>
</dbReference>
<reference evidence="3 4" key="1">
    <citation type="submission" date="2016-10" db="EMBL/GenBank/DDBJ databases">
        <authorList>
            <person name="de Groot N.N."/>
        </authorList>
    </citation>
    <scope>NUCLEOTIDE SEQUENCE [LARGE SCALE GENOMIC DNA]</scope>
    <source>
        <strain evidence="3 4">CGMCC 1.9159</strain>
    </source>
</reference>
<feature type="transmembrane region" description="Helical" evidence="1">
    <location>
        <begin position="83"/>
        <end position="104"/>
    </location>
</feature>
<dbReference type="Proteomes" id="UP000199475">
    <property type="component" value="Unassembled WGS sequence"/>
</dbReference>
<sequence>MSHVTARGVRRFFQYAVLYALLLVTAIGASDLLSRAFGVDYEQWQDPDALLARSLAFVIVGGAVSAALLWGTRGAHRRDPAEARSVLFTIYLTLAALTGAIAFTSATQELVSALVGDGELRPDALAAVLVWGAFWLLHRYWARRALDARRDTPHLLLGSLYGLAFVAAGLTQLLGAALDVFLRPDVIGHRLGGIGTGAGLLVAGGIVWGVYWLASGIRLPRRTFWLVYVLPFGVGGGLVLCLVAASRLLWSVLVWFLGDRLGAPAAQHFDSAAVEIAAVLVGVLLWWYHRSILGRVGRSEPRRTYEYLVSGIALVAAALGVGTVIVALIESATPGVDVGMTVVNTLLAAVTLLAVGVPVWWIFWRRIQSATAADPQPEIASLSRRIYLVLLFGLAAVAAVIALISVAMSFFGDLVDGVLGAATLRAMRYGLGTIVAAGAVAVYHWAVFRHDRSVAEAAPGRTGPRSVLLVAPDYADGRRLVADATGAEVRLLPRVDLAPSGWDVDALVAALEGHDGEDLVVLVGPDGPRVVPVRRG</sequence>
<name>A0A1G9L1V8_9ACTN</name>
<protein>
    <recommendedName>
        <fullName evidence="2">DUF5671 domain-containing protein</fullName>
    </recommendedName>
</protein>
<dbReference type="OrthoDB" id="4819984at2"/>
<feature type="transmembrane region" description="Helical" evidence="1">
    <location>
        <begin position="50"/>
        <end position="71"/>
    </location>
</feature>
<dbReference type="Pfam" id="PF18920">
    <property type="entry name" value="DUF5671"/>
    <property type="match status" value="2"/>
</dbReference>
<keyword evidence="1" id="KW-0812">Transmembrane</keyword>
<keyword evidence="1" id="KW-1133">Transmembrane helix</keyword>
<dbReference type="STRING" id="686624.SAMN04488242_1931"/>
<evidence type="ECO:0000313" key="4">
    <source>
        <dbReference type="Proteomes" id="UP000199475"/>
    </source>
</evidence>